<name>A6FY36_9BACT</name>
<dbReference type="STRING" id="391625.PPSIR1_39530"/>
<dbReference type="RefSeq" id="WP_006969385.1">
    <property type="nucleotide sequence ID" value="NZ_ABCS01000003.1"/>
</dbReference>
<comment type="caution">
    <text evidence="1">The sequence shown here is derived from an EMBL/GenBank/DDBJ whole genome shotgun (WGS) entry which is preliminary data.</text>
</comment>
<keyword evidence="2" id="KW-1185">Reference proteome</keyword>
<protein>
    <submittedName>
        <fullName evidence="1">Uncharacterized protein</fullName>
    </submittedName>
</protein>
<evidence type="ECO:0000313" key="2">
    <source>
        <dbReference type="Proteomes" id="UP000005801"/>
    </source>
</evidence>
<dbReference type="EMBL" id="ABCS01000003">
    <property type="protein sequence ID" value="EDM81415.1"/>
    <property type="molecule type" value="Genomic_DNA"/>
</dbReference>
<gene>
    <name evidence="1" type="ORF">PPSIR1_39530</name>
</gene>
<accession>A6FY36</accession>
<dbReference type="Proteomes" id="UP000005801">
    <property type="component" value="Unassembled WGS sequence"/>
</dbReference>
<organism evidence="1 2">
    <name type="scientific">Plesiocystis pacifica SIR-1</name>
    <dbReference type="NCBI Taxonomy" id="391625"/>
    <lineage>
        <taxon>Bacteria</taxon>
        <taxon>Pseudomonadati</taxon>
        <taxon>Myxococcota</taxon>
        <taxon>Polyangia</taxon>
        <taxon>Nannocystales</taxon>
        <taxon>Nannocystaceae</taxon>
        <taxon>Plesiocystis</taxon>
    </lineage>
</organism>
<sequence>MAHLDFAPRALLLALVAGCPLPDAELTEGIEYTEQECEGMVSEPGAGELGRFVLPNHHAHECPPVFDPELFNDVIEHACIRETVALSVECGPFRTVEQDCGYLVVLNHADELDCPPTGP</sequence>
<proteinExistence type="predicted"/>
<evidence type="ECO:0000313" key="1">
    <source>
        <dbReference type="EMBL" id="EDM81415.1"/>
    </source>
</evidence>
<reference evidence="1 2" key="1">
    <citation type="submission" date="2007-06" db="EMBL/GenBank/DDBJ databases">
        <authorList>
            <person name="Shimkets L."/>
            <person name="Ferriera S."/>
            <person name="Johnson J."/>
            <person name="Kravitz S."/>
            <person name="Beeson K."/>
            <person name="Sutton G."/>
            <person name="Rogers Y.-H."/>
            <person name="Friedman R."/>
            <person name="Frazier M."/>
            <person name="Venter J.C."/>
        </authorList>
    </citation>
    <scope>NUCLEOTIDE SEQUENCE [LARGE SCALE GENOMIC DNA]</scope>
    <source>
        <strain evidence="1 2">SIR-1</strain>
    </source>
</reference>
<dbReference type="AlphaFoldDB" id="A6FY36"/>